<organism evidence="8 9">
    <name type="scientific">Bacterioplanoides pacificum</name>
    <dbReference type="NCBI Taxonomy" id="1171596"/>
    <lineage>
        <taxon>Bacteria</taxon>
        <taxon>Pseudomonadati</taxon>
        <taxon>Pseudomonadota</taxon>
        <taxon>Gammaproteobacteria</taxon>
        <taxon>Oceanospirillales</taxon>
        <taxon>Oceanospirillaceae</taxon>
        <taxon>Bacterioplanoides</taxon>
    </lineage>
</organism>
<dbReference type="NCBIfam" id="NF010372">
    <property type="entry name" value="PRK13798.1"/>
    <property type="match status" value="1"/>
</dbReference>
<accession>A0ABV7VM68</accession>
<dbReference type="RefSeq" id="WP_376864101.1">
    <property type="nucleotide sequence ID" value="NZ_JBHRYB010000001.1"/>
</dbReference>
<keyword evidence="5" id="KW-0210">Decarboxylase</keyword>
<keyword evidence="9" id="KW-1185">Reference proteome</keyword>
<evidence type="ECO:0000256" key="6">
    <source>
        <dbReference type="ARBA" id="ARBA00023239"/>
    </source>
</evidence>
<protein>
    <recommendedName>
        <fullName evidence="3">2-oxo-4-hydroxy-4-carboxy-5-ureidoimidazoline decarboxylase</fullName>
        <ecNumber evidence="3">4.1.1.97</ecNumber>
    </recommendedName>
</protein>
<evidence type="ECO:0000256" key="2">
    <source>
        <dbReference type="ARBA" id="ARBA00004754"/>
    </source>
</evidence>
<dbReference type="GO" id="GO:0051997">
    <property type="term" value="F:2-oxo-4-hydroxy-4-carboxy-5-ureidoimidazoline decarboxylase activity"/>
    <property type="evidence" value="ECO:0007669"/>
    <property type="project" value="UniProtKB-EC"/>
</dbReference>
<dbReference type="Proteomes" id="UP001595722">
    <property type="component" value="Unassembled WGS sequence"/>
</dbReference>
<comment type="pathway">
    <text evidence="2">Purine metabolism; urate degradation; (S)-allantoin from urate: step 3/3.</text>
</comment>
<keyword evidence="4" id="KW-0659">Purine metabolism</keyword>
<dbReference type="PANTHER" id="PTHR43466">
    <property type="entry name" value="2-OXO-4-HYDROXY-4-CARBOXY-5-UREIDOIMIDAZOLINE DECARBOXYLASE-RELATED"/>
    <property type="match status" value="1"/>
</dbReference>
<evidence type="ECO:0000256" key="4">
    <source>
        <dbReference type="ARBA" id="ARBA00022631"/>
    </source>
</evidence>
<feature type="domain" description="Oxo-4-hydroxy-4-carboxy-5-ureidoimidazoline decarboxylase" evidence="7">
    <location>
        <begin position="12"/>
        <end position="168"/>
    </location>
</feature>
<evidence type="ECO:0000313" key="8">
    <source>
        <dbReference type="EMBL" id="MFC3678549.1"/>
    </source>
</evidence>
<dbReference type="PANTHER" id="PTHR43466:SF1">
    <property type="entry name" value="2-OXO-4-HYDROXY-4-CARBOXY-5-UREIDOIMIDAZOLINE DECARBOXYLASE-RELATED"/>
    <property type="match status" value="1"/>
</dbReference>
<dbReference type="InterPro" id="IPR036778">
    <property type="entry name" value="OHCU_decarboxylase_sf"/>
</dbReference>
<dbReference type="InterPro" id="IPR017595">
    <property type="entry name" value="OHCU_decarboxylase-2"/>
</dbReference>
<gene>
    <name evidence="8" type="primary">uraD</name>
    <name evidence="8" type="ORF">ACFOMG_00305</name>
</gene>
<dbReference type="NCBIfam" id="TIGR03180">
    <property type="entry name" value="UraD_2"/>
    <property type="match status" value="1"/>
</dbReference>
<dbReference type="InterPro" id="IPR018020">
    <property type="entry name" value="OHCU_decarboxylase"/>
</dbReference>
<name>A0ABV7VM68_9GAMM</name>
<dbReference type="Gene3D" id="1.10.3330.10">
    <property type="entry name" value="Oxo-4-hydroxy-4-carboxy-5-ureidoimidazoline decarboxylase"/>
    <property type="match status" value="1"/>
</dbReference>
<evidence type="ECO:0000259" key="7">
    <source>
        <dbReference type="Pfam" id="PF09349"/>
    </source>
</evidence>
<comment type="caution">
    <text evidence="8">The sequence shown here is derived from an EMBL/GenBank/DDBJ whole genome shotgun (WGS) entry which is preliminary data.</text>
</comment>
<dbReference type="EC" id="4.1.1.97" evidence="3"/>
<evidence type="ECO:0000256" key="1">
    <source>
        <dbReference type="ARBA" id="ARBA00001163"/>
    </source>
</evidence>
<dbReference type="EMBL" id="JBHRYB010000001">
    <property type="protein sequence ID" value="MFC3678549.1"/>
    <property type="molecule type" value="Genomic_DNA"/>
</dbReference>
<evidence type="ECO:0000256" key="3">
    <source>
        <dbReference type="ARBA" id="ARBA00012257"/>
    </source>
</evidence>
<proteinExistence type="predicted"/>
<keyword evidence="6 8" id="KW-0456">Lyase</keyword>
<dbReference type="Pfam" id="PF09349">
    <property type="entry name" value="OHCU_decarbox"/>
    <property type="match status" value="1"/>
</dbReference>
<evidence type="ECO:0000256" key="5">
    <source>
        <dbReference type="ARBA" id="ARBA00022793"/>
    </source>
</evidence>
<comment type="catalytic activity">
    <reaction evidence="1">
        <text>5-hydroxy-2-oxo-4-ureido-2,5-dihydro-1H-imidazole-5-carboxylate + H(+) = (S)-allantoin + CO2</text>
        <dbReference type="Rhea" id="RHEA:26301"/>
        <dbReference type="ChEBI" id="CHEBI:15378"/>
        <dbReference type="ChEBI" id="CHEBI:15678"/>
        <dbReference type="ChEBI" id="CHEBI:16526"/>
        <dbReference type="ChEBI" id="CHEBI:58639"/>
        <dbReference type="EC" id="4.1.1.97"/>
    </reaction>
</comment>
<dbReference type="SUPFAM" id="SSF158694">
    <property type="entry name" value="UraD-Like"/>
    <property type="match status" value="1"/>
</dbReference>
<sequence length="175" mass="19391">MSDLRYSLVQLNQLSDADAAFAFSNCCTAQRWIEGMVAARPFSSKEQCLQAAEQVWAKLDEADYLQAFEGHPKIGDVSSLKAKYAHTKELASGEQSSVNEACDEVIERLAQGNHEYHKKNGFIFIVCATGKSAAEMLELLEQRLPNSREQELVNAAAEQAKITAIRLNKLLPEEA</sequence>
<evidence type="ECO:0000313" key="9">
    <source>
        <dbReference type="Proteomes" id="UP001595722"/>
    </source>
</evidence>
<reference evidence="9" key="1">
    <citation type="journal article" date="2019" name="Int. J. Syst. Evol. Microbiol.">
        <title>The Global Catalogue of Microorganisms (GCM) 10K type strain sequencing project: providing services to taxonomists for standard genome sequencing and annotation.</title>
        <authorList>
            <consortium name="The Broad Institute Genomics Platform"/>
            <consortium name="The Broad Institute Genome Sequencing Center for Infectious Disease"/>
            <person name="Wu L."/>
            <person name="Ma J."/>
        </authorList>
    </citation>
    <scope>NUCLEOTIDE SEQUENCE [LARGE SCALE GENOMIC DNA]</scope>
    <source>
        <strain evidence="9">KCTC 42424</strain>
    </source>
</reference>